<dbReference type="EMBL" id="CAUWAG010000012">
    <property type="protein sequence ID" value="CAJ2509195.1"/>
    <property type="molecule type" value="Genomic_DNA"/>
</dbReference>
<sequence>MSADKPCADTIRVFWPEGPTSDSSEITWKPGQVLKADNPGDYISGAPSFQRASVSHSSKSAINGGHIHARRRPTRIGA</sequence>
<accession>A0AAI8VQH5</accession>
<feature type="region of interest" description="Disordered" evidence="1">
    <location>
        <begin position="1"/>
        <end position="26"/>
    </location>
</feature>
<keyword evidence="3" id="KW-1185">Reference proteome</keyword>
<proteinExistence type="predicted"/>
<comment type="caution">
    <text evidence="2">The sequence shown here is derived from an EMBL/GenBank/DDBJ whole genome shotgun (WGS) entry which is preliminary data.</text>
</comment>
<dbReference type="Proteomes" id="UP001295740">
    <property type="component" value="Unassembled WGS sequence"/>
</dbReference>
<evidence type="ECO:0000256" key="1">
    <source>
        <dbReference type="SAM" id="MobiDB-lite"/>
    </source>
</evidence>
<evidence type="ECO:0000313" key="2">
    <source>
        <dbReference type="EMBL" id="CAJ2509195.1"/>
    </source>
</evidence>
<organism evidence="2 3">
    <name type="scientific">Anthostomella pinea</name>
    <dbReference type="NCBI Taxonomy" id="933095"/>
    <lineage>
        <taxon>Eukaryota</taxon>
        <taxon>Fungi</taxon>
        <taxon>Dikarya</taxon>
        <taxon>Ascomycota</taxon>
        <taxon>Pezizomycotina</taxon>
        <taxon>Sordariomycetes</taxon>
        <taxon>Xylariomycetidae</taxon>
        <taxon>Xylariales</taxon>
        <taxon>Xylariaceae</taxon>
        <taxon>Anthostomella</taxon>
    </lineage>
</organism>
<feature type="region of interest" description="Disordered" evidence="1">
    <location>
        <begin position="53"/>
        <end position="78"/>
    </location>
</feature>
<gene>
    <name evidence="2" type="ORF">KHLLAP_LOCUS9663</name>
</gene>
<reference evidence="2" key="1">
    <citation type="submission" date="2023-10" db="EMBL/GenBank/DDBJ databases">
        <authorList>
            <person name="Hackl T."/>
        </authorList>
    </citation>
    <scope>NUCLEOTIDE SEQUENCE</scope>
</reference>
<feature type="compositionally biased region" description="Basic residues" evidence="1">
    <location>
        <begin position="67"/>
        <end position="78"/>
    </location>
</feature>
<protein>
    <submittedName>
        <fullName evidence="2">Uu.00g142210.m01.CDS01</fullName>
    </submittedName>
</protein>
<evidence type="ECO:0000313" key="3">
    <source>
        <dbReference type="Proteomes" id="UP001295740"/>
    </source>
</evidence>
<name>A0AAI8VQH5_9PEZI</name>
<dbReference type="AlphaFoldDB" id="A0AAI8VQH5"/>